<organism evidence="2 3">
    <name type="scientific">Sphaeroforma arctica JP610</name>
    <dbReference type="NCBI Taxonomy" id="667725"/>
    <lineage>
        <taxon>Eukaryota</taxon>
        <taxon>Ichthyosporea</taxon>
        <taxon>Ichthyophonida</taxon>
        <taxon>Sphaeroforma</taxon>
    </lineage>
</organism>
<gene>
    <name evidence="2" type="ORF">SARC_01768</name>
</gene>
<keyword evidence="1" id="KW-1133">Transmembrane helix</keyword>
<proteinExistence type="predicted"/>
<feature type="transmembrane region" description="Helical" evidence="1">
    <location>
        <begin position="74"/>
        <end position="94"/>
    </location>
</feature>
<reference evidence="2 3" key="1">
    <citation type="submission" date="2011-02" db="EMBL/GenBank/DDBJ databases">
        <title>The Genome Sequence of Sphaeroforma arctica JP610.</title>
        <authorList>
            <consortium name="The Broad Institute Genome Sequencing Platform"/>
            <person name="Russ C."/>
            <person name="Cuomo C."/>
            <person name="Young S.K."/>
            <person name="Zeng Q."/>
            <person name="Gargeya S."/>
            <person name="Alvarado L."/>
            <person name="Berlin A."/>
            <person name="Chapman S.B."/>
            <person name="Chen Z."/>
            <person name="Freedman E."/>
            <person name="Gellesch M."/>
            <person name="Goldberg J."/>
            <person name="Griggs A."/>
            <person name="Gujja S."/>
            <person name="Heilman E."/>
            <person name="Heiman D."/>
            <person name="Howarth C."/>
            <person name="Mehta T."/>
            <person name="Neiman D."/>
            <person name="Pearson M."/>
            <person name="Roberts A."/>
            <person name="Saif S."/>
            <person name="Shea T."/>
            <person name="Shenoy N."/>
            <person name="Sisk P."/>
            <person name="Stolte C."/>
            <person name="Sykes S."/>
            <person name="White J."/>
            <person name="Yandava C."/>
            <person name="Burger G."/>
            <person name="Gray M.W."/>
            <person name="Holland P.W.H."/>
            <person name="King N."/>
            <person name="Lang F.B.F."/>
            <person name="Roger A.J."/>
            <person name="Ruiz-Trillo I."/>
            <person name="Haas B."/>
            <person name="Nusbaum C."/>
            <person name="Birren B."/>
        </authorList>
    </citation>
    <scope>NUCLEOTIDE SEQUENCE [LARGE SCALE GENOMIC DNA]</scope>
    <source>
        <strain evidence="2 3">JP610</strain>
    </source>
</reference>
<keyword evidence="1" id="KW-0472">Membrane</keyword>
<keyword evidence="3" id="KW-1185">Reference proteome</keyword>
<evidence type="ECO:0000313" key="3">
    <source>
        <dbReference type="Proteomes" id="UP000054560"/>
    </source>
</evidence>
<dbReference type="GeneID" id="25902272"/>
<evidence type="ECO:0000256" key="1">
    <source>
        <dbReference type="SAM" id="Phobius"/>
    </source>
</evidence>
<dbReference type="EMBL" id="KQ241669">
    <property type="protein sequence ID" value="KNC86076.1"/>
    <property type="molecule type" value="Genomic_DNA"/>
</dbReference>
<name>A0A0L0GB20_9EUKA</name>
<dbReference type="Proteomes" id="UP000054560">
    <property type="component" value="Unassembled WGS sequence"/>
</dbReference>
<dbReference type="RefSeq" id="XP_014159978.1">
    <property type="nucleotide sequence ID" value="XM_014304503.1"/>
</dbReference>
<feature type="transmembrane region" description="Helical" evidence="1">
    <location>
        <begin position="134"/>
        <end position="152"/>
    </location>
</feature>
<dbReference type="AlphaFoldDB" id="A0A0L0GB20"/>
<keyword evidence="1" id="KW-0812">Transmembrane</keyword>
<protein>
    <submittedName>
        <fullName evidence="2">Uncharacterized protein</fullName>
    </submittedName>
</protein>
<evidence type="ECO:0000313" key="2">
    <source>
        <dbReference type="EMBL" id="KNC86076.1"/>
    </source>
</evidence>
<sequence>MHYCFLACLIVIVGATISSWAAVWILDASAEWNWATHILYASASMNTAWLCVASSIQALVYIGKDVHHSDFSTLFSNEVYLSILFTLIAVAITLQRVVSTGNPYFPGVCVWALTAIQSKNKDNQSYELRDYVDALHVLAIFVLVYAILECFLKRFVPGVRDTVREALGVERQSTTLADVYDTLHEQSTDLNE</sequence>
<feature type="transmembrane region" description="Helical" evidence="1">
    <location>
        <begin position="37"/>
        <end position="62"/>
    </location>
</feature>
<accession>A0A0L0GB20</accession>